<comment type="caution">
    <text evidence="7">The sequence shown here is derived from an EMBL/GenBank/DDBJ whole genome shotgun (WGS) entry which is preliminary data.</text>
</comment>
<dbReference type="PANTHER" id="PTHR43133">
    <property type="entry name" value="RNA POLYMERASE ECF-TYPE SIGMA FACTO"/>
    <property type="match status" value="1"/>
</dbReference>
<feature type="domain" description="RNA polymerase sigma factor 70 region 4 type 2" evidence="6">
    <location>
        <begin position="131"/>
        <end position="181"/>
    </location>
</feature>
<dbReference type="InterPro" id="IPR013325">
    <property type="entry name" value="RNA_pol_sigma_r2"/>
</dbReference>
<dbReference type="EMBL" id="SOPX01000002">
    <property type="protein sequence ID" value="TFB31525.1"/>
    <property type="molecule type" value="Genomic_DNA"/>
</dbReference>
<dbReference type="InterPro" id="IPR036388">
    <property type="entry name" value="WH-like_DNA-bd_sf"/>
</dbReference>
<dbReference type="InterPro" id="IPR013324">
    <property type="entry name" value="RNA_pol_sigma_r3/r4-like"/>
</dbReference>
<evidence type="ECO:0000256" key="2">
    <source>
        <dbReference type="ARBA" id="ARBA00023015"/>
    </source>
</evidence>
<dbReference type="InterPro" id="IPR014284">
    <property type="entry name" value="RNA_pol_sigma-70_dom"/>
</dbReference>
<protein>
    <submittedName>
        <fullName evidence="7">Sigma-70 family RNA polymerase sigma factor</fullName>
    </submittedName>
</protein>
<accession>A0ABY2HS77</accession>
<dbReference type="PANTHER" id="PTHR43133:SF46">
    <property type="entry name" value="RNA POLYMERASE SIGMA-70 FACTOR ECF SUBFAMILY"/>
    <property type="match status" value="1"/>
</dbReference>
<feature type="domain" description="RNA polymerase sigma-70 region 2" evidence="5">
    <location>
        <begin position="34"/>
        <end position="101"/>
    </location>
</feature>
<evidence type="ECO:0000256" key="1">
    <source>
        <dbReference type="ARBA" id="ARBA00010641"/>
    </source>
</evidence>
<keyword evidence="8" id="KW-1185">Reference proteome</keyword>
<evidence type="ECO:0000313" key="8">
    <source>
        <dbReference type="Proteomes" id="UP000297429"/>
    </source>
</evidence>
<evidence type="ECO:0000313" key="7">
    <source>
        <dbReference type="EMBL" id="TFB31525.1"/>
    </source>
</evidence>
<proteinExistence type="inferred from homology"/>
<dbReference type="InterPro" id="IPR039425">
    <property type="entry name" value="RNA_pol_sigma-70-like"/>
</dbReference>
<dbReference type="Pfam" id="PF08281">
    <property type="entry name" value="Sigma70_r4_2"/>
    <property type="match status" value="1"/>
</dbReference>
<dbReference type="SUPFAM" id="SSF88659">
    <property type="entry name" value="Sigma3 and sigma4 domains of RNA polymerase sigma factors"/>
    <property type="match status" value="1"/>
</dbReference>
<gene>
    <name evidence="7" type="ORF">E3V97_13110</name>
</gene>
<reference evidence="7 8" key="1">
    <citation type="submission" date="2019-03" db="EMBL/GenBank/DDBJ databases">
        <authorList>
            <person name="He R.-H."/>
        </authorList>
    </citation>
    <scope>NUCLEOTIDE SEQUENCE [LARGE SCALE GENOMIC DNA]</scope>
    <source>
        <strain evidence="7 8">DSM 19624</strain>
    </source>
</reference>
<evidence type="ECO:0000256" key="4">
    <source>
        <dbReference type="ARBA" id="ARBA00023163"/>
    </source>
</evidence>
<dbReference type="InterPro" id="IPR013249">
    <property type="entry name" value="RNA_pol_sigma70_r4_t2"/>
</dbReference>
<dbReference type="Gene3D" id="1.10.1740.10">
    <property type="match status" value="1"/>
</dbReference>
<dbReference type="InterPro" id="IPR007627">
    <property type="entry name" value="RNA_pol_sigma70_r2"/>
</dbReference>
<dbReference type="NCBIfam" id="TIGR02937">
    <property type="entry name" value="sigma70-ECF"/>
    <property type="match status" value="1"/>
</dbReference>
<comment type="similarity">
    <text evidence="1">Belongs to the sigma-70 factor family. ECF subfamily.</text>
</comment>
<evidence type="ECO:0000259" key="6">
    <source>
        <dbReference type="Pfam" id="PF08281"/>
    </source>
</evidence>
<dbReference type="Gene3D" id="1.10.10.10">
    <property type="entry name" value="Winged helix-like DNA-binding domain superfamily/Winged helix DNA-binding domain"/>
    <property type="match status" value="1"/>
</dbReference>
<keyword evidence="4" id="KW-0804">Transcription</keyword>
<dbReference type="Pfam" id="PF04542">
    <property type="entry name" value="Sigma70_r2"/>
    <property type="match status" value="1"/>
</dbReference>
<evidence type="ECO:0000256" key="3">
    <source>
        <dbReference type="ARBA" id="ARBA00023082"/>
    </source>
</evidence>
<dbReference type="Proteomes" id="UP000297429">
    <property type="component" value="Unassembled WGS sequence"/>
</dbReference>
<organism evidence="7 8">
    <name type="scientific">Pedobacter alluvionis</name>
    <dbReference type="NCBI Taxonomy" id="475253"/>
    <lineage>
        <taxon>Bacteria</taxon>
        <taxon>Pseudomonadati</taxon>
        <taxon>Bacteroidota</taxon>
        <taxon>Sphingobacteriia</taxon>
        <taxon>Sphingobacteriales</taxon>
        <taxon>Sphingobacteriaceae</taxon>
        <taxon>Pedobacter</taxon>
    </lineage>
</organism>
<keyword evidence="2" id="KW-0805">Transcription regulation</keyword>
<keyword evidence="3" id="KW-0731">Sigma factor</keyword>
<name>A0ABY2HS77_9SPHI</name>
<evidence type="ECO:0000259" key="5">
    <source>
        <dbReference type="Pfam" id="PF04542"/>
    </source>
</evidence>
<sequence>MFLGLVEEALVENTVEKELLIKLRNGDEYAFDKLYQIYSLRIYRKLLKMVKVDVIAHELTQDVFVKVWTKRHLLDSNQSFRSYLFSIAQHLVYDTYRKISRDELLAKTVQLISTNAYTHTEEDIYYRETGEMIQKAIELLPPQQKRVFQACKIEGRSYDDIARELNISSSTVNNHIVKATKTVAEYLKKSGTLVFFVAISSAFLDK</sequence>
<dbReference type="SUPFAM" id="SSF88946">
    <property type="entry name" value="Sigma2 domain of RNA polymerase sigma factors"/>
    <property type="match status" value="1"/>
</dbReference>